<accession>A0ABN4AI22</accession>
<evidence type="ECO:0000313" key="4">
    <source>
        <dbReference type="EMBL" id="AFK01578.1"/>
    </source>
</evidence>
<dbReference type="CDD" id="cd03809">
    <property type="entry name" value="GT4_MtfB-like"/>
    <property type="match status" value="1"/>
</dbReference>
<keyword evidence="1 4" id="KW-0808">Transferase</keyword>
<evidence type="ECO:0000259" key="2">
    <source>
        <dbReference type="Pfam" id="PF00534"/>
    </source>
</evidence>
<reference evidence="4 5" key="1">
    <citation type="submission" date="2011-07" db="EMBL/GenBank/DDBJ databases">
        <title>The complete genome of chromosome of Emticicia oligotrophica DSM 17448.</title>
        <authorList>
            <consortium name="US DOE Joint Genome Institute (JGI-PGF)"/>
            <person name="Lucas S."/>
            <person name="Han J."/>
            <person name="Lapidus A."/>
            <person name="Bruce D."/>
            <person name="Goodwin L."/>
            <person name="Pitluck S."/>
            <person name="Peters L."/>
            <person name="Kyrpides N."/>
            <person name="Mavromatis K."/>
            <person name="Ivanova N."/>
            <person name="Ovchinnikova G."/>
            <person name="Teshima H."/>
            <person name="Detter J.C."/>
            <person name="Tapia R."/>
            <person name="Han C."/>
            <person name="Land M."/>
            <person name="Hauser L."/>
            <person name="Markowitz V."/>
            <person name="Cheng J.-F."/>
            <person name="Hugenholtz P."/>
            <person name="Woyke T."/>
            <person name="Wu D."/>
            <person name="Tindall B."/>
            <person name="Pomrenke H."/>
            <person name="Brambilla E."/>
            <person name="Klenk H.-P."/>
            <person name="Eisen J.A."/>
        </authorList>
    </citation>
    <scope>NUCLEOTIDE SEQUENCE [LARGE SCALE GENOMIC DNA]</scope>
    <source>
        <strain evidence="4 5">DSM 17448</strain>
    </source>
</reference>
<feature type="domain" description="Glycosyl transferase family 1" evidence="2">
    <location>
        <begin position="190"/>
        <end position="349"/>
    </location>
</feature>
<dbReference type="EMBL" id="CP002961">
    <property type="protein sequence ID" value="AFK01578.1"/>
    <property type="molecule type" value="Genomic_DNA"/>
</dbReference>
<dbReference type="Pfam" id="PF00534">
    <property type="entry name" value="Glycos_transf_1"/>
    <property type="match status" value="1"/>
</dbReference>
<evidence type="ECO:0000259" key="3">
    <source>
        <dbReference type="Pfam" id="PF13439"/>
    </source>
</evidence>
<dbReference type="Gene3D" id="3.40.50.2000">
    <property type="entry name" value="Glycogen Phosphorylase B"/>
    <property type="match status" value="2"/>
</dbReference>
<dbReference type="RefSeq" id="WP_015027282.1">
    <property type="nucleotide sequence ID" value="NC_018748.1"/>
</dbReference>
<dbReference type="SUPFAM" id="SSF53756">
    <property type="entry name" value="UDP-Glycosyltransferase/glycogen phosphorylase"/>
    <property type="match status" value="1"/>
</dbReference>
<protein>
    <submittedName>
        <fullName evidence="4">Glycosyl transferase group 1</fullName>
    </submittedName>
</protein>
<feature type="domain" description="Glycosyltransferase subfamily 4-like N-terminal" evidence="3">
    <location>
        <begin position="15"/>
        <end position="176"/>
    </location>
</feature>
<evidence type="ECO:0000256" key="1">
    <source>
        <dbReference type="ARBA" id="ARBA00022679"/>
    </source>
</evidence>
<dbReference type="InterPro" id="IPR028098">
    <property type="entry name" value="Glyco_trans_4-like_N"/>
</dbReference>
<gene>
    <name evidence="4" type="ordered locus">Emtol_0424</name>
</gene>
<evidence type="ECO:0000313" key="5">
    <source>
        <dbReference type="Proteomes" id="UP000002875"/>
    </source>
</evidence>
<keyword evidence="5" id="KW-1185">Reference proteome</keyword>
<name>A0ABN4AI22_EMTOG</name>
<sequence>MKILYDHQSFSGARYGGVARYFYDLMHNLKYEQGVEVELALQFSNNDYLKNEDIKKVIPFSFFLGYGRTNMMFSHINRLNSALHLLRNNFDVFHPTYFNDYFFTFLSKKKPFVITHHDVIPEKFSTQYACLDGFDKYHKQKVLEKASKIIAVSENTKQDILEIFKIEPEKVEVIYHSTHFATFKPNDSIKINVPARYLLYVGNRDNYKNFDVYVEAIAPLLKKQDDLHLICAGNGKFTPTEQELFKSLNVEKRIIHHEIENDDVLYQLYNHALAFVYPSLYEGFGIPILEAFACECPVILSNRSCFPEVGQDAAIYFNPIDKEQIAHEVEKVIDNQALRRELIEKGKKRLQDFSPSITASKTLKVYQSIL</sequence>
<dbReference type="Pfam" id="PF13439">
    <property type="entry name" value="Glyco_transf_4"/>
    <property type="match status" value="1"/>
</dbReference>
<dbReference type="Proteomes" id="UP000002875">
    <property type="component" value="Chromosome"/>
</dbReference>
<organism evidence="4 5">
    <name type="scientific">Emticicia oligotrophica (strain DSM 17448 / CIP 109782 / MTCC 6937 / GPTSA100-15)</name>
    <dbReference type="NCBI Taxonomy" id="929562"/>
    <lineage>
        <taxon>Bacteria</taxon>
        <taxon>Pseudomonadati</taxon>
        <taxon>Bacteroidota</taxon>
        <taxon>Cytophagia</taxon>
        <taxon>Cytophagales</taxon>
        <taxon>Leadbetterellaceae</taxon>
        <taxon>Emticicia</taxon>
    </lineage>
</organism>
<dbReference type="GO" id="GO:0016740">
    <property type="term" value="F:transferase activity"/>
    <property type="evidence" value="ECO:0007669"/>
    <property type="project" value="UniProtKB-KW"/>
</dbReference>
<proteinExistence type="predicted"/>
<dbReference type="PANTHER" id="PTHR46401">
    <property type="entry name" value="GLYCOSYLTRANSFERASE WBBK-RELATED"/>
    <property type="match status" value="1"/>
</dbReference>
<dbReference type="PANTHER" id="PTHR46401:SF2">
    <property type="entry name" value="GLYCOSYLTRANSFERASE WBBK-RELATED"/>
    <property type="match status" value="1"/>
</dbReference>
<dbReference type="InterPro" id="IPR001296">
    <property type="entry name" value="Glyco_trans_1"/>
</dbReference>